<dbReference type="Proteomes" id="UP001447188">
    <property type="component" value="Unassembled WGS sequence"/>
</dbReference>
<feature type="compositionally biased region" description="Basic and acidic residues" evidence="1">
    <location>
        <begin position="323"/>
        <end position="340"/>
    </location>
</feature>
<dbReference type="EMBL" id="JBBBZM010000201">
    <property type="protein sequence ID" value="KAL0631909.1"/>
    <property type="molecule type" value="Genomic_DNA"/>
</dbReference>
<proteinExistence type="predicted"/>
<keyword evidence="4" id="KW-1185">Reference proteome</keyword>
<accession>A0ABR3G7J5</accession>
<protein>
    <submittedName>
        <fullName evidence="3">Uncharacterized protein</fullName>
    </submittedName>
</protein>
<reference evidence="3 4" key="1">
    <citation type="submission" date="2024-02" db="EMBL/GenBank/DDBJ databases">
        <title>Discinaceae phylogenomics.</title>
        <authorList>
            <person name="Dirks A.C."/>
            <person name="James T.Y."/>
        </authorList>
    </citation>
    <scope>NUCLEOTIDE SEQUENCE [LARGE SCALE GENOMIC DNA]</scope>
    <source>
        <strain evidence="3 4">ACD0624</strain>
    </source>
</reference>
<gene>
    <name evidence="3" type="ORF">Q9L58_009225</name>
</gene>
<sequence length="377" mass="39174">MHIPTSFFILTAFLLPALAAPVPQEGNNQIEEFNVSPTPQLPSATAAVIPSTTPASIDPLQQPKKPKIDAKDGMATGMGAAMAGVGQATQALSSLPLVGSLAGSAGGLGARDIEVKHKKRLLESLPLLGSILGGGGKVKRGTVDSALYPKLQNLPDVGSAGLINLGSNNKRELPLAALKGLPLVGTLLGKVKRQLDVLKSLPIVGSIIGGKTKREASPGPQLDLLKGVPIVGGMIGGKPPKVKRTEFGLDGIKKVVATVADIRGVTSKREAAPTPEDGDFRQELRKANKAKVNGELSKAADKAERKVKIKNTKFPPNGGKVKSPKEALDKREDPMVEKRGGLDTLPVKDIAESMTGLKSALDLLKSANAAMQNVSGK</sequence>
<feature type="signal peptide" evidence="2">
    <location>
        <begin position="1"/>
        <end position="19"/>
    </location>
</feature>
<evidence type="ECO:0000313" key="3">
    <source>
        <dbReference type="EMBL" id="KAL0631909.1"/>
    </source>
</evidence>
<evidence type="ECO:0000256" key="2">
    <source>
        <dbReference type="SAM" id="SignalP"/>
    </source>
</evidence>
<feature type="region of interest" description="Disordered" evidence="1">
    <location>
        <begin position="311"/>
        <end position="340"/>
    </location>
</feature>
<feature type="chain" id="PRO_5046420896" evidence="2">
    <location>
        <begin position="20"/>
        <end position="377"/>
    </location>
</feature>
<feature type="region of interest" description="Disordered" evidence="1">
    <location>
        <begin position="52"/>
        <end position="72"/>
    </location>
</feature>
<name>A0ABR3G7J5_9PEZI</name>
<evidence type="ECO:0000313" key="4">
    <source>
        <dbReference type="Proteomes" id="UP001447188"/>
    </source>
</evidence>
<organism evidence="3 4">
    <name type="scientific">Discina gigas</name>
    <dbReference type="NCBI Taxonomy" id="1032678"/>
    <lineage>
        <taxon>Eukaryota</taxon>
        <taxon>Fungi</taxon>
        <taxon>Dikarya</taxon>
        <taxon>Ascomycota</taxon>
        <taxon>Pezizomycotina</taxon>
        <taxon>Pezizomycetes</taxon>
        <taxon>Pezizales</taxon>
        <taxon>Discinaceae</taxon>
        <taxon>Discina</taxon>
    </lineage>
</organism>
<keyword evidence="2" id="KW-0732">Signal</keyword>
<comment type="caution">
    <text evidence="3">The sequence shown here is derived from an EMBL/GenBank/DDBJ whole genome shotgun (WGS) entry which is preliminary data.</text>
</comment>
<evidence type="ECO:0000256" key="1">
    <source>
        <dbReference type="SAM" id="MobiDB-lite"/>
    </source>
</evidence>